<accession>A0ABV4AJN0</accession>
<feature type="signal peptide" evidence="1">
    <location>
        <begin position="1"/>
        <end position="22"/>
    </location>
</feature>
<dbReference type="RefSeq" id="WP_369455977.1">
    <property type="nucleotide sequence ID" value="NZ_JBGCUO010000001.1"/>
</dbReference>
<dbReference type="Proteomes" id="UP001562065">
    <property type="component" value="Unassembled WGS sequence"/>
</dbReference>
<dbReference type="EMBL" id="JBGCUO010000001">
    <property type="protein sequence ID" value="MEY1662748.1"/>
    <property type="molecule type" value="Genomic_DNA"/>
</dbReference>
<comment type="caution">
    <text evidence="2">The sequence shown here is derived from an EMBL/GenBank/DDBJ whole genome shotgun (WGS) entry which is preliminary data.</text>
</comment>
<reference evidence="2 3" key="1">
    <citation type="submission" date="2024-07" db="EMBL/GenBank/DDBJ databases">
        <authorList>
            <person name="Ren Q."/>
        </authorList>
    </citation>
    <scope>NUCLEOTIDE SEQUENCE [LARGE SCALE GENOMIC DNA]</scope>
    <source>
        <strain evidence="2 3">REN37</strain>
    </source>
</reference>
<proteinExistence type="predicted"/>
<name>A0ABV4AJN0_9GAMM</name>
<evidence type="ECO:0000313" key="2">
    <source>
        <dbReference type="EMBL" id="MEY1662748.1"/>
    </source>
</evidence>
<sequence length="48" mass="4997">MRWMMCLALVMVASLAGASARAAHLTAMAAWSAPESVGSVQQPADRHG</sequence>
<keyword evidence="1" id="KW-0732">Signal</keyword>
<organism evidence="2 3">
    <name type="scientific">Isoalcanivorax beigongshangi</name>
    <dbReference type="NCBI Taxonomy" id="3238810"/>
    <lineage>
        <taxon>Bacteria</taxon>
        <taxon>Pseudomonadati</taxon>
        <taxon>Pseudomonadota</taxon>
        <taxon>Gammaproteobacteria</taxon>
        <taxon>Oceanospirillales</taxon>
        <taxon>Alcanivoracaceae</taxon>
        <taxon>Isoalcanivorax</taxon>
    </lineage>
</organism>
<protein>
    <submittedName>
        <fullName evidence="2">Uncharacterized protein</fullName>
    </submittedName>
</protein>
<keyword evidence="3" id="KW-1185">Reference proteome</keyword>
<evidence type="ECO:0000313" key="3">
    <source>
        <dbReference type="Proteomes" id="UP001562065"/>
    </source>
</evidence>
<evidence type="ECO:0000256" key="1">
    <source>
        <dbReference type="SAM" id="SignalP"/>
    </source>
</evidence>
<feature type="chain" id="PRO_5046397126" evidence="1">
    <location>
        <begin position="23"/>
        <end position="48"/>
    </location>
</feature>
<gene>
    <name evidence="2" type="ORF">AB5I84_11360</name>
</gene>